<dbReference type="PANTHER" id="PTHR48050">
    <property type="entry name" value="STEROL 3-BETA-GLUCOSYLTRANSFERASE"/>
    <property type="match status" value="1"/>
</dbReference>
<dbReference type="AlphaFoldDB" id="A0A3B0Z646"/>
<dbReference type="GO" id="GO:0016757">
    <property type="term" value="F:glycosyltransferase activity"/>
    <property type="evidence" value="ECO:0007669"/>
    <property type="project" value="UniProtKB-ARBA"/>
</dbReference>
<dbReference type="InterPro" id="IPR050426">
    <property type="entry name" value="Glycosyltransferase_28"/>
</dbReference>
<reference evidence="2" key="1">
    <citation type="submission" date="2018-06" db="EMBL/GenBank/DDBJ databases">
        <authorList>
            <person name="Zhirakovskaya E."/>
        </authorList>
    </citation>
    <scope>NUCLEOTIDE SEQUENCE</scope>
</reference>
<dbReference type="Pfam" id="PF06722">
    <property type="entry name" value="EryCIII-like_C"/>
    <property type="match status" value="1"/>
</dbReference>
<name>A0A3B0Z646_9ZZZZ</name>
<dbReference type="PANTHER" id="PTHR48050:SF13">
    <property type="entry name" value="STEROL 3-BETA-GLUCOSYLTRANSFERASE UGT80A2"/>
    <property type="match status" value="1"/>
</dbReference>
<feature type="domain" description="Erythromycin biosynthesis protein CIII-like C-terminal" evidence="1">
    <location>
        <begin position="41"/>
        <end position="143"/>
    </location>
</feature>
<dbReference type="EMBL" id="UOFL01000114">
    <property type="protein sequence ID" value="VAW76834.1"/>
    <property type="molecule type" value="Genomic_DNA"/>
</dbReference>
<protein>
    <recommendedName>
        <fullName evidence="1">Erythromycin biosynthesis protein CIII-like C-terminal domain-containing protein</fullName>
    </recommendedName>
</protein>
<proteinExistence type="predicted"/>
<evidence type="ECO:0000259" key="1">
    <source>
        <dbReference type="Pfam" id="PF06722"/>
    </source>
</evidence>
<evidence type="ECO:0000313" key="2">
    <source>
        <dbReference type="EMBL" id="VAW76834.1"/>
    </source>
</evidence>
<sequence length="172" mass="19022">MQPGPHKKSKIIIDILRRNNIAAIINICSGGLVKIEGLESPHIHFVSTIPYDWVFPKVYAVIHHGGSGTTHMALKSGCASLIIPHIADQFFWNNTLYKMGVGPLGTQIGRFTTKNIEAKVVDLLKTISYKNTALKISVLMNSEDFDESLYQSLIESPNNNNDSPLLYCKPGD</sequence>
<organism evidence="2">
    <name type="scientific">hydrothermal vent metagenome</name>
    <dbReference type="NCBI Taxonomy" id="652676"/>
    <lineage>
        <taxon>unclassified sequences</taxon>
        <taxon>metagenomes</taxon>
        <taxon>ecological metagenomes</taxon>
    </lineage>
</organism>
<dbReference type="SUPFAM" id="SSF53756">
    <property type="entry name" value="UDP-Glycosyltransferase/glycogen phosphorylase"/>
    <property type="match status" value="1"/>
</dbReference>
<dbReference type="InterPro" id="IPR010610">
    <property type="entry name" value="EryCIII-like_C"/>
</dbReference>
<accession>A0A3B0Z646</accession>
<gene>
    <name evidence="2" type="ORF">MNBD_GAMMA12-2587</name>
</gene>
<dbReference type="Gene3D" id="3.40.50.2000">
    <property type="entry name" value="Glycogen Phosphorylase B"/>
    <property type="match status" value="1"/>
</dbReference>